<dbReference type="Pfam" id="PF00413">
    <property type="entry name" value="Peptidase_M10"/>
    <property type="match status" value="1"/>
</dbReference>
<keyword evidence="4" id="KW-0862">Zinc</keyword>
<evidence type="ECO:0000313" key="7">
    <source>
        <dbReference type="EMBL" id="KAL2785402.1"/>
    </source>
</evidence>
<keyword evidence="3" id="KW-0378">Hydrolase</keyword>
<evidence type="ECO:0000256" key="3">
    <source>
        <dbReference type="ARBA" id="ARBA00022801"/>
    </source>
</evidence>
<dbReference type="InterPro" id="IPR002477">
    <property type="entry name" value="Peptidoglycan-bd-like"/>
</dbReference>
<keyword evidence="2" id="KW-0479">Metal-binding</keyword>
<evidence type="ECO:0000313" key="8">
    <source>
        <dbReference type="Proteomes" id="UP001610563"/>
    </source>
</evidence>
<dbReference type="EMBL" id="JBFTWV010000145">
    <property type="protein sequence ID" value="KAL2785402.1"/>
    <property type="molecule type" value="Genomic_DNA"/>
</dbReference>
<gene>
    <name evidence="7" type="ORF">BJX66DRAFT_343103</name>
</gene>
<reference evidence="7 8" key="1">
    <citation type="submission" date="2024-07" db="EMBL/GenBank/DDBJ databases">
        <title>Section-level genome sequencing and comparative genomics of Aspergillus sections Usti and Cavernicolus.</title>
        <authorList>
            <consortium name="Lawrence Berkeley National Laboratory"/>
            <person name="Nybo J.L."/>
            <person name="Vesth T.C."/>
            <person name="Theobald S."/>
            <person name="Frisvad J.C."/>
            <person name="Larsen T.O."/>
            <person name="Kjaerboelling I."/>
            <person name="Rothschild-Mancinelli K."/>
            <person name="Lyhne E.K."/>
            <person name="Kogle M.E."/>
            <person name="Barry K."/>
            <person name="Clum A."/>
            <person name="Na H."/>
            <person name="Ledsgaard L."/>
            <person name="Lin J."/>
            <person name="Lipzen A."/>
            <person name="Kuo A."/>
            <person name="Riley R."/>
            <person name="Mondo S."/>
            <person name="Labutti K."/>
            <person name="Haridas S."/>
            <person name="Pangalinan J."/>
            <person name="Salamov A.A."/>
            <person name="Simmons B.A."/>
            <person name="Magnuson J.K."/>
            <person name="Chen J."/>
            <person name="Drula E."/>
            <person name="Henrissat B."/>
            <person name="Wiebenga A."/>
            <person name="Lubbers R.J."/>
            <person name="Gomes A.C."/>
            <person name="Makela M.R."/>
            <person name="Stajich J."/>
            <person name="Grigoriev I.V."/>
            <person name="Mortensen U.H."/>
            <person name="De Vries R.P."/>
            <person name="Baker S.E."/>
            <person name="Andersen M.R."/>
        </authorList>
    </citation>
    <scope>NUCLEOTIDE SEQUENCE [LARGE SCALE GENOMIC DNA]</scope>
    <source>
        <strain evidence="7 8">CBS 209.92</strain>
    </source>
</reference>
<dbReference type="PANTHER" id="PTHR10201">
    <property type="entry name" value="MATRIX METALLOPROTEINASE"/>
    <property type="match status" value="1"/>
</dbReference>
<dbReference type="InterPro" id="IPR036365">
    <property type="entry name" value="PGBD-like_sf"/>
</dbReference>
<keyword evidence="8" id="KW-1185">Reference proteome</keyword>
<evidence type="ECO:0000256" key="2">
    <source>
        <dbReference type="ARBA" id="ARBA00022723"/>
    </source>
</evidence>
<dbReference type="InterPro" id="IPR006026">
    <property type="entry name" value="Peptidase_Metallo"/>
</dbReference>
<dbReference type="SUPFAM" id="SSF55486">
    <property type="entry name" value="Metalloproteases ('zincins'), catalytic domain"/>
    <property type="match status" value="1"/>
</dbReference>
<dbReference type="InterPro" id="IPR024079">
    <property type="entry name" value="MetalloPept_cat_dom_sf"/>
</dbReference>
<dbReference type="PANTHER" id="PTHR10201:SF323">
    <property type="entry name" value="MATRIX METALLOPROTEINASE-21"/>
    <property type="match status" value="1"/>
</dbReference>
<keyword evidence="1" id="KW-0645">Protease</keyword>
<dbReference type="Gene3D" id="3.40.390.10">
    <property type="entry name" value="Collagenase (Catalytic Domain)"/>
    <property type="match status" value="1"/>
</dbReference>
<accession>A0ABR4FQA8</accession>
<dbReference type="Proteomes" id="UP001610563">
    <property type="component" value="Unassembled WGS sequence"/>
</dbReference>
<proteinExistence type="predicted"/>
<sequence length="290" mass="32162">MAQMPIGIKPKCSFICASYDRKKIATIPDLGRGEKDDNFHEVKKCLQQYNYLGESSPDSQNTLDESTASALETFQQRYNIPQSGVLGHETKEAMAKPRCAMPDLQPGALAFSISGAWRHRNLTYALGKLSQSIAPSVCEAAIERALTTWSNAGVGLTFNKVADTEDHDIFIEWRRADDPDLNMAGSTLAHADFPPGFSLILDGPPVPLHFDDEEHTWSDGAFEDEFDIETTCLHEIGHCLGLYHSKVPESIMFPTVSSNMTSRTLADDDVKGIRRLYKTRPNVPSRSEPN</sequence>
<dbReference type="PRINTS" id="PR00138">
    <property type="entry name" value="MATRIXIN"/>
</dbReference>
<evidence type="ECO:0000256" key="4">
    <source>
        <dbReference type="ARBA" id="ARBA00022833"/>
    </source>
</evidence>
<evidence type="ECO:0000256" key="5">
    <source>
        <dbReference type="ARBA" id="ARBA00023049"/>
    </source>
</evidence>
<dbReference type="SMART" id="SM00235">
    <property type="entry name" value="ZnMc"/>
    <property type="match status" value="1"/>
</dbReference>
<name>A0ABR4FQA8_9EURO</name>
<comment type="caution">
    <text evidence="7">The sequence shown here is derived from an EMBL/GenBank/DDBJ whole genome shotgun (WGS) entry which is preliminary data.</text>
</comment>
<evidence type="ECO:0000256" key="1">
    <source>
        <dbReference type="ARBA" id="ARBA00022670"/>
    </source>
</evidence>
<protein>
    <submittedName>
        <fullName evidence="7">Matrixin-domain-containing protein</fullName>
    </submittedName>
</protein>
<feature type="domain" description="Peptidase metallopeptidase" evidence="6">
    <location>
        <begin position="113"/>
        <end position="279"/>
    </location>
</feature>
<dbReference type="SUPFAM" id="SSF47090">
    <property type="entry name" value="PGBD-like"/>
    <property type="match status" value="1"/>
</dbReference>
<keyword evidence="5" id="KW-0482">Metalloprotease</keyword>
<dbReference type="InterPro" id="IPR021190">
    <property type="entry name" value="Pept_M10A"/>
</dbReference>
<evidence type="ECO:0000259" key="6">
    <source>
        <dbReference type="SMART" id="SM00235"/>
    </source>
</evidence>
<dbReference type="InterPro" id="IPR001818">
    <property type="entry name" value="Pept_M10_metallopeptidase"/>
</dbReference>
<organism evidence="7 8">
    <name type="scientific">Aspergillus keveii</name>
    <dbReference type="NCBI Taxonomy" id="714993"/>
    <lineage>
        <taxon>Eukaryota</taxon>
        <taxon>Fungi</taxon>
        <taxon>Dikarya</taxon>
        <taxon>Ascomycota</taxon>
        <taxon>Pezizomycotina</taxon>
        <taxon>Eurotiomycetes</taxon>
        <taxon>Eurotiomycetidae</taxon>
        <taxon>Eurotiales</taxon>
        <taxon>Aspergillaceae</taxon>
        <taxon>Aspergillus</taxon>
        <taxon>Aspergillus subgen. Nidulantes</taxon>
    </lineage>
</organism>
<dbReference type="Pfam" id="PF01471">
    <property type="entry name" value="PG_binding_1"/>
    <property type="match status" value="1"/>
</dbReference>